<dbReference type="AlphaFoldDB" id="A0A0R3PRZ0"/>
<keyword evidence="1" id="KW-0472">Membrane</keyword>
<keyword evidence="3" id="KW-1185">Reference proteome</keyword>
<proteinExistence type="predicted"/>
<keyword evidence="1" id="KW-0812">Transmembrane</keyword>
<dbReference type="EMBL" id="UYYA01004144">
    <property type="protein sequence ID" value="VDM59922.1"/>
    <property type="molecule type" value="Genomic_DNA"/>
</dbReference>
<reference evidence="2 3" key="2">
    <citation type="submission" date="2018-11" db="EMBL/GenBank/DDBJ databases">
        <authorList>
            <consortium name="Pathogen Informatics"/>
        </authorList>
    </citation>
    <scope>NUCLEOTIDE SEQUENCE [LARGE SCALE GENOMIC DNA]</scope>
    <source>
        <strain evidence="2 3">Costa Rica</strain>
    </source>
</reference>
<dbReference type="WBParaSite" id="ACOC_0000833601-mRNA-1">
    <property type="protein sequence ID" value="ACOC_0000833601-mRNA-1"/>
    <property type="gene ID" value="ACOC_0000833601"/>
</dbReference>
<dbReference type="OrthoDB" id="5857072at2759"/>
<dbReference type="STRING" id="334426.A0A0R3PRZ0"/>
<sequence>MALAASPNPLQPLHSRAVEAGILEKSASLPIGVVLGLLLSIYMAFVYGDFIYRSYLTLNRDLSGLFLILDIKFDLWKKLRENRGLHDIFLEVVKKYVLIDNFNSAFHRHRSDFAYKQYSFQKSR</sequence>
<accession>A0A0R3PRZ0</accession>
<dbReference type="Proteomes" id="UP000267027">
    <property type="component" value="Unassembled WGS sequence"/>
</dbReference>
<protein>
    <submittedName>
        <fullName evidence="2 4">Uncharacterized protein</fullName>
    </submittedName>
</protein>
<organism evidence="4">
    <name type="scientific">Angiostrongylus costaricensis</name>
    <name type="common">Nematode worm</name>
    <dbReference type="NCBI Taxonomy" id="334426"/>
    <lineage>
        <taxon>Eukaryota</taxon>
        <taxon>Metazoa</taxon>
        <taxon>Ecdysozoa</taxon>
        <taxon>Nematoda</taxon>
        <taxon>Chromadorea</taxon>
        <taxon>Rhabditida</taxon>
        <taxon>Rhabditina</taxon>
        <taxon>Rhabditomorpha</taxon>
        <taxon>Strongyloidea</taxon>
        <taxon>Metastrongylidae</taxon>
        <taxon>Angiostrongylus</taxon>
    </lineage>
</organism>
<gene>
    <name evidence="2" type="ORF">ACOC_LOCUS8337</name>
</gene>
<evidence type="ECO:0000256" key="1">
    <source>
        <dbReference type="SAM" id="Phobius"/>
    </source>
</evidence>
<reference evidence="4" key="1">
    <citation type="submission" date="2017-02" db="UniProtKB">
        <authorList>
            <consortium name="WormBaseParasite"/>
        </authorList>
    </citation>
    <scope>IDENTIFICATION</scope>
</reference>
<evidence type="ECO:0000313" key="4">
    <source>
        <dbReference type="WBParaSite" id="ACOC_0000833601-mRNA-1"/>
    </source>
</evidence>
<name>A0A0R3PRZ0_ANGCS</name>
<keyword evidence="1" id="KW-1133">Transmembrane helix</keyword>
<evidence type="ECO:0000313" key="3">
    <source>
        <dbReference type="Proteomes" id="UP000267027"/>
    </source>
</evidence>
<evidence type="ECO:0000313" key="2">
    <source>
        <dbReference type="EMBL" id="VDM59922.1"/>
    </source>
</evidence>
<feature type="transmembrane region" description="Helical" evidence="1">
    <location>
        <begin position="31"/>
        <end position="52"/>
    </location>
</feature>